<feature type="compositionally biased region" description="Acidic residues" evidence="7">
    <location>
        <begin position="975"/>
        <end position="984"/>
    </location>
</feature>
<feature type="region of interest" description="Disordered" evidence="7">
    <location>
        <begin position="959"/>
        <end position="984"/>
    </location>
</feature>
<comment type="subcellular location">
    <subcellularLocation>
        <location evidence="1">Nucleus</location>
    </subcellularLocation>
</comment>
<keyword evidence="2" id="KW-0479">Metal-binding</keyword>
<evidence type="ECO:0000313" key="9">
    <source>
        <dbReference type="EMBL" id="GMS88696.1"/>
    </source>
</evidence>
<feature type="region of interest" description="Disordered" evidence="7">
    <location>
        <begin position="48"/>
        <end position="118"/>
    </location>
</feature>
<evidence type="ECO:0000256" key="7">
    <source>
        <dbReference type="SAM" id="MobiDB-lite"/>
    </source>
</evidence>
<evidence type="ECO:0000256" key="4">
    <source>
        <dbReference type="ARBA" id="ARBA00022771"/>
    </source>
</evidence>
<feature type="compositionally biased region" description="Acidic residues" evidence="7">
    <location>
        <begin position="712"/>
        <end position="723"/>
    </location>
</feature>
<evidence type="ECO:0000256" key="3">
    <source>
        <dbReference type="ARBA" id="ARBA00022737"/>
    </source>
</evidence>
<dbReference type="InterPro" id="IPR050888">
    <property type="entry name" value="ZnF_C2H2-type_TF"/>
</dbReference>
<keyword evidence="10" id="KW-1185">Reference proteome</keyword>
<proteinExistence type="predicted"/>
<dbReference type="GO" id="GO:0005634">
    <property type="term" value="C:nucleus"/>
    <property type="evidence" value="ECO:0007669"/>
    <property type="project" value="UniProtKB-SubCell"/>
</dbReference>
<feature type="compositionally biased region" description="Acidic residues" evidence="7">
    <location>
        <begin position="51"/>
        <end position="68"/>
    </location>
</feature>
<protein>
    <recommendedName>
        <fullName evidence="8">C2H2-type domain-containing protein</fullName>
    </recommendedName>
</protein>
<organism evidence="9 10">
    <name type="scientific">Pristionchus entomophagus</name>
    <dbReference type="NCBI Taxonomy" id="358040"/>
    <lineage>
        <taxon>Eukaryota</taxon>
        <taxon>Metazoa</taxon>
        <taxon>Ecdysozoa</taxon>
        <taxon>Nematoda</taxon>
        <taxon>Chromadorea</taxon>
        <taxon>Rhabditida</taxon>
        <taxon>Rhabditina</taxon>
        <taxon>Diplogasteromorpha</taxon>
        <taxon>Diplogasteroidea</taxon>
        <taxon>Neodiplogasteridae</taxon>
        <taxon>Pristionchus</taxon>
    </lineage>
</organism>
<name>A0AAV5SZP3_9BILA</name>
<sequence length="984" mass="111684">MEGEEKEECHGLAIPATPAIEVRPEAISLIETPKSKYALRVRSSTARYVPLEEEETNNETMSSDESDSGLEKNYLTMTGDDEDTMEETVDEEKERDERSQSSLSRVASNEKRTRTTTKMTNTCTESSVAFGDIYDTGIETREEREEEGGRKRERESVHDKAFRWEGAEPPQLTAEQVELIREFKEGGRCSLCPRKQGYRGVSRMERVEQSMMAHLIINHAKNEDAMAIVTRKRFLLATSLSSSEGVVMVPPFLLQSLHPHHLTCSRCMEFKCAKQSNLVIHWATCIGVRGNRWRTVNRRGGKEEGEGKITPKRVMNSVRCPLCREGWRKSTHYSDDVSVAIHLMMKHTTEEEAYKMACQLEEETDLQSSFPFIHLTDSFSLRVEHPDSGIQCARCDVNSPSLATAIRHATRYHAKASEREEAGFTPGALPCPLASTTSCSMKLRSILVGRPRSIIALNFIHVLFNHRRRDSAAARFMREITPEEKEKLRTETNMRLDVDQCLKWWREGTPRLVCSLCSTASVQVCLHARHFEEQRCGEEGDRIRGDRAGERNASTIPTKKPLPSTPRTPDVVKTPEKRGRGRAPEAAMDCAHCERVIYASSQYAPSVSMDIHLMKMHPKEKTITSLSTFPFIDFSLSSADSLQCSLCDYTTSQSRYVIPHAWTKHPEESREAQGMAAWAEFEMSVQRKRLKQRVSCSRSAKRMRKEMRESGGEMEDEEREEEGEGVKRRKVDEEEGEGPAVATATAYIRTPRQRSTVSRWLDTALAGTSTYSPATTTRVDEDLRDRLDRLFGVTNPASAPPSKPAHASSSIFSELTGSAMSRMAPKGRAEDVSHIKGVEGVRCSVCTFKGRDTESLRIHFNEAHQEVSALSVPDVFPCAACSLVFNSKKKWRCHCEEDHTSKDRPFQCFRCEYRYETHPKLRAHQIRVHESEILVHPDDRTCIKCNKLFGSLRAYQNHKKRHEAMEKDEERYEDSPSEDDSDGQ</sequence>
<evidence type="ECO:0000256" key="1">
    <source>
        <dbReference type="ARBA" id="ARBA00004123"/>
    </source>
</evidence>
<accession>A0AAV5SZP3</accession>
<feature type="compositionally biased region" description="Basic and acidic residues" evidence="7">
    <location>
        <begin position="963"/>
        <end position="974"/>
    </location>
</feature>
<evidence type="ECO:0000259" key="8">
    <source>
        <dbReference type="PROSITE" id="PS00028"/>
    </source>
</evidence>
<reference evidence="9" key="1">
    <citation type="submission" date="2023-10" db="EMBL/GenBank/DDBJ databases">
        <title>Genome assembly of Pristionchus species.</title>
        <authorList>
            <person name="Yoshida K."/>
            <person name="Sommer R.J."/>
        </authorList>
    </citation>
    <scope>NUCLEOTIDE SEQUENCE</scope>
    <source>
        <strain evidence="9">RS0144</strain>
    </source>
</reference>
<dbReference type="SMART" id="SM00355">
    <property type="entry name" value="ZnF_C2H2"/>
    <property type="match status" value="7"/>
</dbReference>
<dbReference type="Proteomes" id="UP001432027">
    <property type="component" value="Unassembled WGS sequence"/>
</dbReference>
<keyword evidence="6" id="KW-0539">Nucleus</keyword>
<dbReference type="PANTHER" id="PTHR24406">
    <property type="entry name" value="TRANSCRIPTIONAL REPRESSOR CTCFL-RELATED"/>
    <property type="match status" value="1"/>
</dbReference>
<dbReference type="AlphaFoldDB" id="A0AAV5SZP3"/>
<comment type="caution">
    <text evidence="9">The sequence shown here is derived from an EMBL/GenBank/DDBJ whole genome shotgun (WGS) entry which is preliminary data.</text>
</comment>
<keyword evidence="3" id="KW-0677">Repeat</keyword>
<evidence type="ECO:0000256" key="6">
    <source>
        <dbReference type="ARBA" id="ARBA00023242"/>
    </source>
</evidence>
<feature type="domain" description="C2H2-type" evidence="8">
    <location>
        <begin position="942"/>
        <end position="962"/>
    </location>
</feature>
<dbReference type="InterPro" id="IPR013087">
    <property type="entry name" value="Znf_C2H2_type"/>
</dbReference>
<gene>
    <name evidence="9" type="ORF">PENTCL1PPCAC_10871</name>
</gene>
<feature type="region of interest" description="Disordered" evidence="7">
    <location>
        <begin position="692"/>
        <end position="743"/>
    </location>
</feature>
<feature type="domain" description="C2H2-type" evidence="8">
    <location>
        <begin position="908"/>
        <end position="929"/>
    </location>
</feature>
<evidence type="ECO:0000256" key="5">
    <source>
        <dbReference type="ARBA" id="ARBA00022833"/>
    </source>
</evidence>
<dbReference type="GO" id="GO:0008270">
    <property type="term" value="F:zinc ion binding"/>
    <property type="evidence" value="ECO:0007669"/>
    <property type="project" value="UniProtKB-KW"/>
</dbReference>
<evidence type="ECO:0000256" key="2">
    <source>
        <dbReference type="ARBA" id="ARBA00022723"/>
    </source>
</evidence>
<dbReference type="EMBL" id="BTSX01000003">
    <property type="protein sequence ID" value="GMS88696.1"/>
    <property type="molecule type" value="Genomic_DNA"/>
</dbReference>
<feature type="domain" description="C2H2-type" evidence="8">
    <location>
        <begin position="878"/>
        <end position="899"/>
    </location>
</feature>
<dbReference type="Gene3D" id="3.30.160.60">
    <property type="entry name" value="Classic Zinc Finger"/>
    <property type="match status" value="1"/>
</dbReference>
<feature type="compositionally biased region" description="Acidic residues" evidence="7">
    <location>
        <begin position="79"/>
        <end position="94"/>
    </location>
</feature>
<dbReference type="PROSITE" id="PS00028">
    <property type="entry name" value="ZINC_FINGER_C2H2_1"/>
    <property type="match status" value="3"/>
</dbReference>
<keyword evidence="4" id="KW-0863">Zinc-finger</keyword>
<keyword evidence="5" id="KW-0862">Zinc</keyword>
<evidence type="ECO:0000313" key="10">
    <source>
        <dbReference type="Proteomes" id="UP001432027"/>
    </source>
</evidence>
<feature type="region of interest" description="Disordered" evidence="7">
    <location>
        <begin position="542"/>
        <end position="585"/>
    </location>
</feature>